<name>A0A8A4ZCW9_9MICO</name>
<dbReference type="GO" id="GO:0010181">
    <property type="term" value="F:FMN binding"/>
    <property type="evidence" value="ECO:0007669"/>
    <property type="project" value="InterPro"/>
</dbReference>
<keyword evidence="3" id="KW-1185">Reference proteome</keyword>
<dbReference type="Pfam" id="PF12724">
    <property type="entry name" value="Flavodoxin_5"/>
    <property type="match status" value="1"/>
</dbReference>
<gene>
    <name evidence="2" type="ORF">J4E96_13595</name>
</gene>
<feature type="domain" description="Flavodoxin-like" evidence="1">
    <location>
        <begin position="3"/>
        <end position="157"/>
    </location>
</feature>
<reference evidence="2" key="1">
    <citation type="submission" date="2021-03" db="EMBL/GenBank/DDBJ databases">
        <title>Pengzhenrongella sicca gen. nov., sp. nov., a new member of suborder Micrococcineae isolated from High-Arctic tundra soil.</title>
        <authorList>
            <person name="Peng F."/>
        </authorList>
    </citation>
    <scope>NUCLEOTIDE SEQUENCE</scope>
    <source>
        <strain evidence="2">LRZ-2</strain>
    </source>
</reference>
<proteinExistence type="predicted"/>
<dbReference type="RefSeq" id="WP_227422641.1">
    <property type="nucleotide sequence ID" value="NZ_CP071868.1"/>
</dbReference>
<evidence type="ECO:0000313" key="2">
    <source>
        <dbReference type="EMBL" id="QTE28406.1"/>
    </source>
</evidence>
<sequence>MQVLVTVGSRHGSTREIGAAIAEVLERAGHGVTILDPDDVTSIDEYDAVVLGSAVYVGRLTASVRALADRFEAQLAEVALWLFWSGPIGNPPRPSERPDDVGYLVRRLAPVGQHEFGGRVERSELGMAERGLVAMVGAKPGDYRDFEEIDLWAESIAAKLHARPRAGRG</sequence>
<evidence type="ECO:0000259" key="1">
    <source>
        <dbReference type="PROSITE" id="PS50902"/>
    </source>
</evidence>
<dbReference type="PROSITE" id="PS50902">
    <property type="entry name" value="FLAVODOXIN_LIKE"/>
    <property type="match status" value="1"/>
</dbReference>
<dbReference type="KEGG" id="psic:J4E96_13595"/>
<dbReference type="InterPro" id="IPR026816">
    <property type="entry name" value="Flavodoxin_dom"/>
</dbReference>
<dbReference type="EMBL" id="CP071868">
    <property type="protein sequence ID" value="QTE28406.1"/>
    <property type="molecule type" value="Genomic_DNA"/>
</dbReference>
<accession>A0A8A4ZCW9</accession>
<protein>
    <submittedName>
        <fullName evidence="2">Flavodoxin</fullName>
    </submittedName>
</protein>
<organism evidence="2 3">
    <name type="scientific">Pengzhenrongella sicca</name>
    <dbReference type="NCBI Taxonomy" id="2819238"/>
    <lineage>
        <taxon>Bacteria</taxon>
        <taxon>Bacillati</taxon>
        <taxon>Actinomycetota</taxon>
        <taxon>Actinomycetes</taxon>
        <taxon>Micrococcales</taxon>
        <taxon>Pengzhenrongella</taxon>
    </lineage>
</organism>
<dbReference type="InterPro" id="IPR008254">
    <property type="entry name" value="Flavodoxin/NO_synth"/>
</dbReference>
<evidence type="ECO:0000313" key="3">
    <source>
        <dbReference type="Proteomes" id="UP000663937"/>
    </source>
</evidence>
<dbReference type="Proteomes" id="UP000663937">
    <property type="component" value="Chromosome"/>
</dbReference>
<dbReference type="Gene3D" id="3.40.50.360">
    <property type="match status" value="1"/>
</dbReference>
<dbReference type="AlphaFoldDB" id="A0A8A4ZCW9"/>
<dbReference type="SUPFAM" id="SSF52218">
    <property type="entry name" value="Flavoproteins"/>
    <property type="match status" value="1"/>
</dbReference>
<dbReference type="InterPro" id="IPR029039">
    <property type="entry name" value="Flavoprotein-like_sf"/>
</dbReference>